<proteinExistence type="predicted"/>
<organism evidence="1 2">
    <name type="scientific">Mesorhizobium argentiipisi</name>
    <dbReference type="NCBI Taxonomy" id="3015175"/>
    <lineage>
        <taxon>Bacteria</taxon>
        <taxon>Pseudomonadati</taxon>
        <taxon>Pseudomonadota</taxon>
        <taxon>Alphaproteobacteria</taxon>
        <taxon>Hyphomicrobiales</taxon>
        <taxon>Phyllobacteriaceae</taxon>
        <taxon>Mesorhizobium</taxon>
    </lineage>
</organism>
<sequence>MPRIIALIIILVIVAVAVWVWADHTGGRPSGGAQQPSPHAIDQNG</sequence>
<keyword evidence="2" id="KW-1185">Reference proteome</keyword>
<dbReference type="EMBL" id="JAPYKO010000001">
    <property type="protein sequence ID" value="MEI9400663.1"/>
    <property type="molecule type" value="Genomic_DNA"/>
</dbReference>
<evidence type="ECO:0000313" key="1">
    <source>
        <dbReference type="EMBL" id="MEI9400663.1"/>
    </source>
</evidence>
<reference evidence="1 2" key="1">
    <citation type="submission" date="2022-12" db="EMBL/GenBank/DDBJ databases">
        <authorList>
            <person name="Muema E."/>
        </authorList>
    </citation>
    <scope>NUCLEOTIDE SEQUENCE [LARGE SCALE GENOMIC DNA]</scope>
    <source>
        <strain evidence="2">1330</strain>
    </source>
</reference>
<dbReference type="RefSeq" id="WP_337090969.1">
    <property type="nucleotide sequence ID" value="NZ_JAPYKO010000001.1"/>
</dbReference>
<accession>A0ABU8K4L7</accession>
<comment type="caution">
    <text evidence="1">The sequence shown here is derived from an EMBL/GenBank/DDBJ whole genome shotgun (WGS) entry which is preliminary data.</text>
</comment>
<dbReference type="Proteomes" id="UP001366503">
    <property type="component" value="Unassembled WGS sequence"/>
</dbReference>
<name>A0ABU8K4L7_9HYPH</name>
<gene>
    <name evidence="1" type="ORF">O7A05_00370</name>
</gene>
<evidence type="ECO:0000313" key="2">
    <source>
        <dbReference type="Proteomes" id="UP001366503"/>
    </source>
</evidence>
<protein>
    <submittedName>
        <fullName evidence="1">Uncharacterized protein</fullName>
    </submittedName>
</protein>